<feature type="transmembrane region" description="Helical" evidence="8">
    <location>
        <begin position="288"/>
        <end position="308"/>
    </location>
</feature>
<dbReference type="InterPro" id="IPR000522">
    <property type="entry name" value="ABC_transptr_permease_BtuC"/>
</dbReference>
<name>A0ABV7WYP3_9GAMM</name>
<dbReference type="PANTHER" id="PTHR30472:SF25">
    <property type="entry name" value="ABC TRANSPORTER PERMEASE PROTEIN MJ0876-RELATED"/>
    <property type="match status" value="1"/>
</dbReference>
<evidence type="ECO:0000256" key="6">
    <source>
        <dbReference type="ARBA" id="ARBA00022989"/>
    </source>
</evidence>
<dbReference type="InterPro" id="IPR037294">
    <property type="entry name" value="ABC_BtuC-like"/>
</dbReference>
<keyword evidence="10" id="KW-1185">Reference proteome</keyword>
<dbReference type="RefSeq" id="WP_377363480.1">
    <property type="nucleotide sequence ID" value="NZ_JBHRYN010000069.1"/>
</dbReference>
<organism evidence="9 10">
    <name type="scientific">Reinekea marina</name>
    <dbReference type="NCBI Taxonomy" id="1310421"/>
    <lineage>
        <taxon>Bacteria</taxon>
        <taxon>Pseudomonadati</taxon>
        <taxon>Pseudomonadota</taxon>
        <taxon>Gammaproteobacteria</taxon>
        <taxon>Oceanospirillales</taxon>
        <taxon>Saccharospirillaceae</taxon>
        <taxon>Reinekea</taxon>
    </lineage>
</organism>
<dbReference type="PANTHER" id="PTHR30472">
    <property type="entry name" value="FERRIC ENTEROBACTIN TRANSPORT SYSTEM PERMEASE PROTEIN"/>
    <property type="match status" value="1"/>
</dbReference>
<feature type="transmembrane region" description="Helical" evidence="8">
    <location>
        <begin position="208"/>
        <end position="233"/>
    </location>
</feature>
<reference evidence="10" key="1">
    <citation type="journal article" date="2019" name="Int. J. Syst. Evol. Microbiol.">
        <title>The Global Catalogue of Microorganisms (GCM) 10K type strain sequencing project: providing services to taxonomists for standard genome sequencing and annotation.</title>
        <authorList>
            <consortium name="The Broad Institute Genomics Platform"/>
            <consortium name="The Broad Institute Genome Sequencing Center for Infectious Disease"/>
            <person name="Wu L."/>
            <person name="Ma J."/>
        </authorList>
    </citation>
    <scope>NUCLEOTIDE SEQUENCE [LARGE SCALE GENOMIC DNA]</scope>
    <source>
        <strain evidence="10">CECT 8288</strain>
    </source>
</reference>
<evidence type="ECO:0000256" key="3">
    <source>
        <dbReference type="ARBA" id="ARBA00022448"/>
    </source>
</evidence>
<dbReference type="Pfam" id="PF01032">
    <property type="entry name" value="FecCD"/>
    <property type="match status" value="1"/>
</dbReference>
<evidence type="ECO:0000256" key="1">
    <source>
        <dbReference type="ARBA" id="ARBA00004651"/>
    </source>
</evidence>
<evidence type="ECO:0000256" key="5">
    <source>
        <dbReference type="ARBA" id="ARBA00022692"/>
    </source>
</evidence>
<evidence type="ECO:0000256" key="4">
    <source>
        <dbReference type="ARBA" id="ARBA00022475"/>
    </source>
</evidence>
<evidence type="ECO:0000256" key="7">
    <source>
        <dbReference type="ARBA" id="ARBA00023136"/>
    </source>
</evidence>
<feature type="transmembrane region" description="Helical" evidence="8">
    <location>
        <begin position="73"/>
        <end position="90"/>
    </location>
</feature>
<feature type="transmembrane region" description="Helical" evidence="8">
    <location>
        <begin position="102"/>
        <end position="122"/>
    </location>
</feature>
<dbReference type="Proteomes" id="UP001595710">
    <property type="component" value="Unassembled WGS sequence"/>
</dbReference>
<proteinExistence type="inferred from homology"/>
<keyword evidence="7 8" id="KW-0472">Membrane</keyword>
<feature type="transmembrane region" description="Helical" evidence="8">
    <location>
        <begin position="245"/>
        <end position="276"/>
    </location>
</feature>
<comment type="subcellular location">
    <subcellularLocation>
        <location evidence="1">Cell membrane</location>
        <topology evidence="1">Multi-pass membrane protein</topology>
    </subcellularLocation>
</comment>
<keyword evidence="5 8" id="KW-0812">Transmembrane</keyword>
<evidence type="ECO:0000313" key="9">
    <source>
        <dbReference type="EMBL" id="MFC3703000.1"/>
    </source>
</evidence>
<protein>
    <submittedName>
        <fullName evidence="9">FecCD family ABC transporter permease</fullName>
    </submittedName>
</protein>
<sequence>MTQVVSYRTPAIRWRLLVVSWLGLCTLFVGMGWSLFVASQFDMSWIDVGHFLFGQEGEIIHQHIIKETRLPRVLSAAGVGAALALAGLLMQALTRNPLASPSVFGVSAGAAFAFAFAATGLLPWFSALPILIVTILGALIAGIAVFFLAGLYKQTVNPIRVVLAGIALNYLFISLTRAAVIFADENAYGVLHWLTGSIANVDWTHVRVIWPALLVGVAFSVYLSFQLNLLALGETMMKSLGGRLWWIRLLAAFTIILLIAAAVSVAGPLAFIGLVIPHICRAFVGTDIRMLVPTVAILGANMLVYADAMARLYSPGKENPVGIVTSLCGALFFLALVRRQVRKSYV</sequence>
<feature type="transmembrane region" description="Helical" evidence="8">
    <location>
        <begin position="12"/>
        <end position="36"/>
    </location>
</feature>
<keyword evidence="4" id="KW-1003">Cell membrane</keyword>
<dbReference type="Gene3D" id="1.10.3470.10">
    <property type="entry name" value="ABC transporter involved in vitamin B12 uptake, BtuC"/>
    <property type="match status" value="1"/>
</dbReference>
<evidence type="ECO:0000256" key="2">
    <source>
        <dbReference type="ARBA" id="ARBA00007935"/>
    </source>
</evidence>
<gene>
    <name evidence="9" type="ORF">ACFOND_15320</name>
</gene>
<accession>A0ABV7WYP3</accession>
<evidence type="ECO:0000313" key="10">
    <source>
        <dbReference type="Proteomes" id="UP001595710"/>
    </source>
</evidence>
<keyword evidence="3" id="KW-0813">Transport</keyword>
<feature type="transmembrane region" description="Helical" evidence="8">
    <location>
        <begin position="320"/>
        <end position="337"/>
    </location>
</feature>
<evidence type="ECO:0000256" key="8">
    <source>
        <dbReference type="SAM" id="Phobius"/>
    </source>
</evidence>
<dbReference type="CDD" id="cd06550">
    <property type="entry name" value="TM_ABC_iron-siderophores_like"/>
    <property type="match status" value="1"/>
</dbReference>
<keyword evidence="6 8" id="KW-1133">Transmembrane helix</keyword>
<comment type="caution">
    <text evidence="9">The sequence shown here is derived from an EMBL/GenBank/DDBJ whole genome shotgun (WGS) entry which is preliminary data.</text>
</comment>
<feature type="transmembrane region" description="Helical" evidence="8">
    <location>
        <begin position="128"/>
        <end position="149"/>
    </location>
</feature>
<dbReference type="SUPFAM" id="SSF81345">
    <property type="entry name" value="ABC transporter involved in vitamin B12 uptake, BtuC"/>
    <property type="match status" value="1"/>
</dbReference>
<comment type="similarity">
    <text evidence="2">Belongs to the binding-protein-dependent transport system permease family. FecCD subfamily.</text>
</comment>
<feature type="transmembrane region" description="Helical" evidence="8">
    <location>
        <begin position="161"/>
        <end position="183"/>
    </location>
</feature>
<dbReference type="EMBL" id="JBHRYN010000069">
    <property type="protein sequence ID" value="MFC3703000.1"/>
    <property type="molecule type" value="Genomic_DNA"/>
</dbReference>